<name>A0ABV3ZVM4_9BURK</name>
<dbReference type="EMBL" id="JBFYGN010000011">
    <property type="protein sequence ID" value="MEX8193488.1"/>
    <property type="molecule type" value="Genomic_DNA"/>
</dbReference>
<evidence type="ECO:0000313" key="4">
    <source>
        <dbReference type="Proteomes" id="UP001561046"/>
    </source>
</evidence>
<feature type="signal peptide" evidence="2">
    <location>
        <begin position="1"/>
        <end position="22"/>
    </location>
</feature>
<organism evidence="3 4">
    <name type="scientific">Comamonas guangdongensis</name>
    <dbReference type="NCBI Taxonomy" id="510515"/>
    <lineage>
        <taxon>Bacteria</taxon>
        <taxon>Pseudomonadati</taxon>
        <taxon>Pseudomonadota</taxon>
        <taxon>Betaproteobacteria</taxon>
        <taxon>Burkholderiales</taxon>
        <taxon>Comamonadaceae</taxon>
        <taxon>Comamonas</taxon>
    </lineage>
</organism>
<dbReference type="InterPro" id="IPR005618">
    <property type="entry name" value="OMPW"/>
</dbReference>
<dbReference type="SUPFAM" id="SSF56925">
    <property type="entry name" value="OMPA-like"/>
    <property type="match status" value="1"/>
</dbReference>
<comment type="subcellular location">
    <subcellularLocation>
        <location evidence="1">Cell outer membrane</location>
    </subcellularLocation>
</comment>
<dbReference type="RefSeq" id="WP_369338684.1">
    <property type="nucleotide sequence ID" value="NZ_JBFYGN010000011.1"/>
</dbReference>
<dbReference type="PANTHER" id="PTHR36920">
    <property type="match status" value="1"/>
</dbReference>
<accession>A0ABV3ZVM4</accession>
<dbReference type="InterPro" id="IPR011250">
    <property type="entry name" value="OMP/PagP_B-barrel"/>
</dbReference>
<protein>
    <submittedName>
        <fullName evidence="3">OmpW family protein</fullName>
    </submittedName>
</protein>
<reference evidence="3 4" key="1">
    <citation type="journal article" date="2013" name="Int. J. Syst. Evol. Microbiol.">
        <title>Comamonas guangdongensis sp. nov., isolated from subterranean forest sediment, and emended description of the genus Comamonas.</title>
        <authorList>
            <person name="Zhang J."/>
            <person name="Wang Y."/>
            <person name="Zhou S."/>
            <person name="Wu C."/>
            <person name="He J."/>
            <person name="Li F."/>
        </authorList>
    </citation>
    <scope>NUCLEOTIDE SEQUENCE [LARGE SCALE GENOMIC DNA]</scope>
    <source>
        <strain evidence="3 4">CCTCC AB2011133</strain>
    </source>
</reference>
<keyword evidence="2" id="KW-0732">Signal</keyword>
<evidence type="ECO:0000256" key="2">
    <source>
        <dbReference type="SAM" id="SignalP"/>
    </source>
</evidence>
<feature type="chain" id="PRO_5045178932" evidence="2">
    <location>
        <begin position="23"/>
        <end position="201"/>
    </location>
</feature>
<keyword evidence="4" id="KW-1185">Reference proteome</keyword>
<gene>
    <name evidence="3" type="ORF">AB6724_11630</name>
</gene>
<dbReference type="Gene3D" id="2.40.160.20">
    <property type="match status" value="1"/>
</dbReference>
<evidence type="ECO:0000313" key="3">
    <source>
        <dbReference type="EMBL" id="MEX8193488.1"/>
    </source>
</evidence>
<dbReference type="PANTHER" id="PTHR36920:SF1">
    <property type="entry name" value="OUTER MEMBRANE PROTEIN W"/>
    <property type="match status" value="1"/>
</dbReference>
<dbReference type="Pfam" id="PF03922">
    <property type="entry name" value="OmpW"/>
    <property type="match status" value="1"/>
</dbReference>
<dbReference type="Proteomes" id="UP001561046">
    <property type="component" value="Unassembled WGS sequence"/>
</dbReference>
<sequence>MKKTLIAIAAAASALTAGTAFAQSFDGTSPWMVRVRAVHLDSENGGAAGDAGLSINNKWMPEVDVSYFFTPNIAAELVLTYPQKHDVRLGGDKVGTLKHLPPTLLAQYHFTNFGAFKPYVGAGVNYTNFSSVNLPDGVSIKKNSFGGALQLGFDYALDKNWSLNFDVKKVYLGTKVTGAGLEDAKFKVDPWLVGVGVGYRF</sequence>
<evidence type="ECO:0000256" key="1">
    <source>
        <dbReference type="ARBA" id="ARBA00004442"/>
    </source>
</evidence>
<proteinExistence type="predicted"/>
<comment type="caution">
    <text evidence="3">The sequence shown here is derived from an EMBL/GenBank/DDBJ whole genome shotgun (WGS) entry which is preliminary data.</text>
</comment>